<sequence>MYNNVKEVQYDDIHQDSNDPFMCEDEEMIDHEYESLSDESDTESTGLSSVEMEDGDISNILIGLKGSHLRYKARNAIMEGGSISAMANPCLIGAYIVTEFQNVLSIAVQRATLEQKNGVLELTKLEYHKT</sequence>
<protein>
    <submittedName>
        <fullName evidence="1">Uncharacterized protein</fullName>
    </submittedName>
</protein>
<evidence type="ECO:0000313" key="2">
    <source>
        <dbReference type="Proteomes" id="UP000594261"/>
    </source>
</evidence>
<reference evidence="1 2" key="1">
    <citation type="journal article" date="2016" name="G3 (Bethesda)">
        <title>First Draft Assembly and Annotation of the Genome of a California Endemic Oak Quercus lobata Nee (Fagaceae).</title>
        <authorList>
            <person name="Sork V.L."/>
            <person name="Fitz-Gibbon S.T."/>
            <person name="Puiu D."/>
            <person name="Crepeau M."/>
            <person name="Gugger P.F."/>
            <person name="Sherman R."/>
            <person name="Stevens K."/>
            <person name="Langley C.H."/>
            <person name="Pellegrini M."/>
            <person name="Salzberg S.L."/>
        </authorList>
    </citation>
    <scope>NUCLEOTIDE SEQUENCE [LARGE SCALE GENOMIC DNA]</scope>
    <source>
        <strain evidence="1 2">cv. SW786</strain>
    </source>
</reference>
<dbReference type="InParanoid" id="A0A7N2LJ12"/>
<dbReference type="EnsemblPlants" id="QL04p091051:mrna">
    <property type="protein sequence ID" value="QL04p091051:mrna"/>
    <property type="gene ID" value="QL04p091051"/>
</dbReference>
<proteinExistence type="predicted"/>
<organism evidence="1 2">
    <name type="scientific">Quercus lobata</name>
    <name type="common">Valley oak</name>
    <dbReference type="NCBI Taxonomy" id="97700"/>
    <lineage>
        <taxon>Eukaryota</taxon>
        <taxon>Viridiplantae</taxon>
        <taxon>Streptophyta</taxon>
        <taxon>Embryophyta</taxon>
        <taxon>Tracheophyta</taxon>
        <taxon>Spermatophyta</taxon>
        <taxon>Magnoliopsida</taxon>
        <taxon>eudicotyledons</taxon>
        <taxon>Gunneridae</taxon>
        <taxon>Pentapetalae</taxon>
        <taxon>rosids</taxon>
        <taxon>fabids</taxon>
        <taxon>Fagales</taxon>
        <taxon>Fagaceae</taxon>
        <taxon>Quercus</taxon>
    </lineage>
</organism>
<name>A0A7N2LJ12_QUELO</name>
<evidence type="ECO:0000313" key="1">
    <source>
        <dbReference type="EnsemblPlants" id="QL04p091051:mrna"/>
    </source>
</evidence>
<keyword evidence="2" id="KW-1185">Reference proteome</keyword>
<accession>A0A7N2LJ12</accession>
<dbReference type="Proteomes" id="UP000594261">
    <property type="component" value="Chromosome 4"/>
</dbReference>
<dbReference type="EMBL" id="LRBV02000004">
    <property type="status" value="NOT_ANNOTATED_CDS"/>
    <property type="molecule type" value="Genomic_DNA"/>
</dbReference>
<dbReference type="Gramene" id="QL04p091051:mrna">
    <property type="protein sequence ID" value="QL04p091051:mrna"/>
    <property type="gene ID" value="QL04p091051"/>
</dbReference>
<dbReference type="AlphaFoldDB" id="A0A7N2LJ12"/>
<reference evidence="1" key="2">
    <citation type="submission" date="2021-01" db="UniProtKB">
        <authorList>
            <consortium name="EnsemblPlants"/>
        </authorList>
    </citation>
    <scope>IDENTIFICATION</scope>
</reference>